<feature type="domain" description="N-acetyltransferase" evidence="1">
    <location>
        <begin position="29"/>
        <end position="189"/>
    </location>
</feature>
<evidence type="ECO:0000259" key="1">
    <source>
        <dbReference type="PROSITE" id="PS51186"/>
    </source>
</evidence>
<dbReference type="PROSITE" id="PS51186">
    <property type="entry name" value="GNAT"/>
    <property type="match status" value="1"/>
</dbReference>
<dbReference type="InterPro" id="IPR016181">
    <property type="entry name" value="Acyl_CoA_acyltransferase"/>
</dbReference>
<dbReference type="SUPFAM" id="SSF55729">
    <property type="entry name" value="Acyl-CoA N-acyltransferases (Nat)"/>
    <property type="match status" value="1"/>
</dbReference>
<organism evidence="2 3">
    <name type="scientific">Terrabacter lapilli</name>
    <dbReference type="NCBI Taxonomy" id="436231"/>
    <lineage>
        <taxon>Bacteria</taxon>
        <taxon>Bacillati</taxon>
        <taxon>Actinomycetota</taxon>
        <taxon>Actinomycetes</taxon>
        <taxon>Micrococcales</taxon>
        <taxon>Intrasporangiaceae</taxon>
        <taxon>Terrabacter</taxon>
    </lineage>
</organism>
<dbReference type="PANTHER" id="PTHR43792">
    <property type="entry name" value="GNAT FAMILY, PUTATIVE (AFU_ORTHOLOGUE AFUA_3G00765)-RELATED-RELATED"/>
    <property type="match status" value="1"/>
</dbReference>
<evidence type="ECO:0000313" key="2">
    <source>
        <dbReference type="EMBL" id="GAA1978029.1"/>
    </source>
</evidence>
<name>A0ABN2S047_9MICO</name>
<dbReference type="PANTHER" id="PTHR43792:SF1">
    <property type="entry name" value="N-ACETYLTRANSFERASE DOMAIN-CONTAINING PROTEIN"/>
    <property type="match status" value="1"/>
</dbReference>
<dbReference type="Pfam" id="PF13302">
    <property type="entry name" value="Acetyltransf_3"/>
    <property type="match status" value="1"/>
</dbReference>
<reference evidence="2 3" key="1">
    <citation type="journal article" date="2019" name="Int. J. Syst. Evol. Microbiol.">
        <title>The Global Catalogue of Microorganisms (GCM) 10K type strain sequencing project: providing services to taxonomists for standard genome sequencing and annotation.</title>
        <authorList>
            <consortium name="The Broad Institute Genomics Platform"/>
            <consortium name="The Broad Institute Genome Sequencing Center for Infectious Disease"/>
            <person name="Wu L."/>
            <person name="Ma J."/>
        </authorList>
    </citation>
    <scope>NUCLEOTIDE SEQUENCE [LARGE SCALE GENOMIC DNA]</scope>
    <source>
        <strain evidence="2 3">JCM 15628</strain>
    </source>
</reference>
<dbReference type="InterPro" id="IPR051531">
    <property type="entry name" value="N-acetyltransferase"/>
</dbReference>
<keyword evidence="3" id="KW-1185">Reference proteome</keyword>
<dbReference type="Gene3D" id="3.40.630.30">
    <property type="match status" value="1"/>
</dbReference>
<dbReference type="Proteomes" id="UP001500013">
    <property type="component" value="Unassembled WGS sequence"/>
</dbReference>
<sequence>MGVSKGGRTRREYSAEVPRQPDRLPTARLSLRRPAQADAVAVLGILSDPAVVQHNPSERVTELEDVEVLMRHWLAHWERHGFGNCCVFETPTGRLIGNCGVRWMTMHGDRVLNLMYRFDPSTWGHGYATEAAGALVHWAQDSIPGELVVARIRPTNLASQRVATKIGLRRDPAFDDEGEDGGDWAFTDRS</sequence>
<dbReference type="EMBL" id="BAAAPU010000007">
    <property type="protein sequence ID" value="GAA1978029.1"/>
    <property type="molecule type" value="Genomic_DNA"/>
</dbReference>
<protein>
    <submittedName>
        <fullName evidence="2">GNAT family N-acetyltransferase</fullName>
    </submittedName>
</protein>
<dbReference type="InterPro" id="IPR000182">
    <property type="entry name" value="GNAT_dom"/>
</dbReference>
<comment type="caution">
    <text evidence="2">The sequence shown here is derived from an EMBL/GenBank/DDBJ whole genome shotgun (WGS) entry which is preliminary data.</text>
</comment>
<gene>
    <name evidence="2" type="ORF">GCM10009817_18100</name>
</gene>
<accession>A0ABN2S047</accession>
<evidence type="ECO:0000313" key="3">
    <source>
        <dbReference type="Proteomes" id="UP001500013"/>
    </source>
</evidence>
<proteinExistence type="predicted"/>